<reference evidence="2 3" key="1">
    <citation type="journal article" date="2019" name="Int. J. Syst. Evol. Microbiol.">
        <title>The Global Catalogue of Microorganisms (GCM) 10K type strain sequencing project: providing services to taxonomists for standard genome sequencing and annotation.</title>
        <authorList>
            <consortium name="The Broad Institute Genomics Platform"/>
            <consortium name="The Broad Institute Genome Sequencing Center for Infectious Disease"/>
            <person name="Wu L."/>
            <person name="Ma J."/>
        </authorList>
    </citation>
    <scope>NUCLEOTIDE SEQUENCE [LARGE SCALE GENOMIC DNA]</scope>
    <source>
        <strain evidence="2 3">CGMCC 1.12285</strain>
    </source>
</reference>
<dbReference type="Proteomes" id="UP001597111">
    <property type="component" value="Unassembled WGS sequence"/>
</dbReference>
<dbReference type="RefSeq" id="WP_379818506.1">
    <property type="nucleotide sequence ID" value="NZ_JBHUDH010000107.1"/>
</dbReference>
<evidence type="ECO:0000256" key="1">
    <source>
        <dbReference type="SAM" id="MobiDB-lite"/>
    </source>
</evidence>
<evidence type="ECO:0000313" key="2">
    <source>
        <dbReference type="EMBL" id="MFD1526549.1"/>
    </source>
</evidence>
<evidence type="ECO:0000313" key="3">
    <source>
        <dbReference type="Proteomes" id="UP001597111"/>
    </source>
</evidence>
<protein>
    <recommendedName>
        <fullName evidence="4">Universal stress protein family protein</fullName>
    </recommendedName>
</protein>
<organism evidence="2 3">
    <name type="scientific">Halolamina salina</name>
    <dbReference type="NCBI Taxonomy" id="1220023"/>
    <lineage>
        <taxon>Archaea</taxon>
        <taxon>Methanobacteriati</taxon>
        <taxon>Methanobacteriota</taxon>
        <taxon>Stenosarchaea group</taxon>
        <taxon>Halobacteria</taxon>
        <taxon>Halobacteriales</taxon>
        <taxon>Haloferacaceae</taxon>
    </lineage>
</organism>
<sequence>MAEDGTPDGRPVLGTLLDPAGDTQARELSFALAREAGTPVRLLAPQRAPDAQTAPVPATSADGPPVQ</sequence>
<dbReference type="AlphaFoldDB" id="A0ABD6B6X1"/>
<dbReference type="EMBL" id="JBHUDH010000107">
    <property type="protein sequence ID" value="MFD1526549.1"/>
    <property type="molecule type" value="Genomic_DNA"/>
</dbReference>
<name>A0ABD6B6X1_9EURY</name>
<comment type="caution">
    <text evidence="2">The sequence shown here is derived from an EMBL/GenBank/DDBJ whole genome shotgun (WGS) entry which is preliminary data.</text>
</comment>
<feature type="non-terminal residue" evidence="2">
    <location>
        <position position="67"/>
    </location>
</feature>
<evidence type="ECO:0008006" key="4">
    <source>
        <dbReference type="Google" id="ProtNLM"/>
    </source>
</evidence>
<gene>
    <name evidence="2" type="ORF">ACFR9S_09610</name>
</gene>
<proteinExistence type="predicted"/>
<feature type="region of interest" description="Disordered" evidence="1">
    <location>
        <begin position="43"/>
        <end position="67"/>
    </location>
</feature>
<accession>A0ABD6B6X1</accession>
<keyword evidence="3" id="KW-1185">Reference proteome</keyword>